<evidence type="ECO:0000313" key="2">
    <source>
        <dbReference type="Proteomes" id="UP000257109"/>
    </source>
</evidence>
<feature type="non-terminal residue" evidence="1">
    <location>
        <position position="1"/>
    </location>
</feature>
<name>A0A371HBY6_MUCPR</name>
<reference evidence="1" key="1">
    <citation type="submission" date="2018-05" db="EMBL/GenBank/DDBJ databases">
        <title>Draft genome of Mucuna pruriens seed.</title>
        <authorList>
            <person name="Nnadi N.E."/>
            <person name="Vos R."/>
            <person name="Hasami M.H."/>
            <person name="Devisetty U.K."/>
            <person name="Aguiy J.C."/>
        </authorList>
    </citation>
    <scope>NUCLEOTIDE SEQUENCE [LARGE SCALE GENOMIC DNA]</scope>
    <source>
        <strain evidence="1">JCA_2017</strain>
    </source>
</reference>
<protein>
    <submittedName>
        <fullName evidence="1">Uncharacterized protein</fullName>
    </submittedName>
</protein>
<evidence type="ECO:0000313" key="1">
    <source>
        <dbReference type="EMBL" id="RDY00224.1"/>
    </source>
</evidence>
<keyword evidence="2" id="KW-1185">Reference proteome</keyword>
<gene>
    <name evidence="1" type="ORF">CR513_16623</name>
</gene>
<proteinExistence type="predicted"/>
<organism evidence="1 2">
    <name type="scientific">Mucuna pruriens</name>
    <name type="common">Velvet bean</name>
    <name type="synonym">Dolichos pruriens</name>
    <dbReference type="NCBI Taxonomy" id="157652"/>
    <lineage>
        <taxon>Eukaryota</taxon>
        <taxon>Viridiplantae</taxon>
        <taxon>Streptophyta</taxon>
        <taxon>Embryophyta</taxon>
        <taxon>Tracheophyta</taxon>
        <taxon>Spermatophyta</taxon>
        <taxon>Magnoliopsida</taxon>
        <taxon>eudicotyledons</taxon>
        <taxon>Gunneridae</taxon>
        <taxon>Pentapetalae</taxon>
        <taxon>rosids</taxon>
        <taxon>fabids</taxon>
        <taxon>Fabales</taxon>
        <taxon>Fabaceae</taxon>
        <taxon>Papilionoideae</taxon>
        <taxon>50 kb inversion clade</taxon>
        <taxon>NPAAA clade</taxon>
        <taxon>indigoferoid/millettioid clade</taxon>
        <taxon>Phaseoleae</taxon>
        <taxon>Mucuna</taxon>
    </lineage>
</organism>
<dbReference type="AlphaFoldDB" id="A0A371HBY6"/>
<comment type="caution">
    <text evidence="1">The sequence shown here is derived from an EMBL/GenBank/DDBJ whole genome shotgun (WGS) entry which is preliminary data.</text>
</comment>
<accession>A0A371HBY6</accession>
<dbReference type="Proteomes" id="UP000257109">
    <property type="component" value="Unassembled WGS sequence"/>
</dbReference>
<feature type="non-terminal residue" evidence="1">
    <location>
        <position position="295"/>
    </location>
</feature>
<dbReference type="EMBL" id="QJKJ01003046">
    <property type="protein sequence ID" value="RDY00224.1"/>
    <property type="molecule type" value="Genomic_DNA"/>
</dbReference>
<sequence>MDRVFQRALGIDVDSTLILACFQSSSTALVLAFMTDMLSGSSWSGSSNTDSRQSSISVFPVTWKNSVLLMSACMYSLTSSSIKSMPKSEVSSIGCFMASKMLNCTRVSPNSIESVPTCTSILVLAIIRNGRPRIKIDVGMTFIEAPKSTMALAKVQSPMVHVIEKILGSRHFFGKACLVPAMRSSFLSGISISTFWNIFSSSSSDSGFLAKSIRLGKGTRMGLACCGGCESASNFDSVLADLGFYNGAACNSLPLLNDTTLAFPLGFGIGCEGSSRFVGNSWLLDANYFMKSSRD</sequence>